<protein>
    <submittedName>
        <fullName evidence="4">4'-phosphopantetheinyl transferase</fullName>
    </submittedName>
</protein>
<dbReference type="GO" id="GO:0016740">
    <property type="term" value="F:transferase activity"/>
    <property type="evidence" value="ECO:0007669"/>
    <property type="project" value="UniProtKB-KW"/>
</dbReference>
<keyword evidence="2 4" id="KW-0808">Transferase</keyword>
<reference evidence="4 5" key="1">
    <citation type="submission" date="2021-05" db="EMBL/GenBank/DDBJ databases">
        <title>Bacteria Genome sequencing.</title>
        <authorList>
            <person name="Takabe Y."/>
            <person name="Nakajima Y."/>
            <person name="Suzuki S."/>
            <person name="Shiozaki T."/>
        </authorList>
    </citation>
    <scope>NUCLEOTIDE SEQUENCE [LARGE SCALE GENOMIC DNA]</scope>
    <source>
        <strain evidence="4 5">AI_62</strain>
    </source>
</reference>
<organism evidence="4 5">
    <name type="scientific">Jannaschia pagri</name>
    <dbReference type="NCBI Taxonomy" id="2829797"/>
    <lineage>
        <taxon>Bacteria</taxon>
        <taxon>Pseudomonadati</taxon>
        <taxon>Pseudomonadota</taxon>
        <taxon>Alphaproteobacteria</taxon>
        <taxon>Rhodobacterales</taxon>
        <taxon>Roseobacteraceae</taxon>
        <taxon>Jannaschia</taxon>
    </lineage>
</organism>
<dbReference type="RefSeq" id="WP_220749330.1">
    <property type="nucleotide sequence ID" value="NZ_BPFH01000004.1"/>
</dbReference>
<dbReference type="SUPFAM" id="SSF56214">
    <property type="entry name" value="4'-phosphopantetheinyl transferase"/>
    <property type="match status" value="2"/>
</dbReference>
<comment type="caution">
    <text evidence="4">The sequence shown here is derived from an EMBL/GenBank/DDBJ whole genome shotgun (WGS) entry which is preliminary data.</text>
</comment>
<dbReference type="InterPro" id="IPR037143">
    <property type="entry name" value="4-PPantetheinyl_Trfase_dom_sf"/>
</dbReference>
<feature type="domain" description="4'-phosphopantetheinyl transferase" evidence="3">
    <location>
        <begin position="104"/>
        <end position="201"/>
    </location>
</feature>
<accession>A0ABQ4NN58</accession>
<name>A0ABQ4NN58_9RHOB</name>
<dbReference type="Proteomes" id="UP000786693">
    <property type="component" value="Unassembled WGS sequence"/>
</dbReference>
<keyword evidence="5" id="KW-1185">Reference proteome</keyword>
<dbReference type="EMBL" id="BPFH01000004">
    <property type="protein sequence ID" value="GIT95842.1"/>
    <property type="molecule type" value="Genomic_DNA"/>
</dbReference>
<comment type="similarity">
    <text evidence="1">Belongs to the P-Pant transferase superfamily. Gsp/Sfp/HetI/AcpT family.</text>
</comment>
<dbReference type="PANTHER" id="PTHR12215">
    <property type="entry name" value="PHOSPHOPANTETHEINE TRANSFERASE"/>
    <property type="match status" value="1"/>
</dbReference>
<proteinExistence type="inferred from homology"/>
<evidence type="ECO:0000256" key="2">
    <source>
        <dbReference type="ARBA" id="ARBA00022679"/>
    </source>
</evidence>
<dbReference type="InterPro" id="IPR050559">
    <property type="entry name" value="P-Pant_transferase_sf"/>
</dbReference>
<dbReference type="Pfam" id="PF01648">
    <property type="entry name" value="ACPS"/>
    <property type="match status" value="1"/>
</dbReference>
<gene>
    <name evidence="4" type="ORF">JANAI62_24650</name>
</gene>
<evidence type="ECO:0000256" key="1">
    <source>
        <dbReference type="ARBA" id="ARBA00010990"/>
    </source>
</evidence>
<sequence>MPDAPVRLYVWHLTSPDEATALSAHLSDAELAQARRFVKPADGVAYRLGRGRMREILGAWVGTDPAALSFVVGPSGKPCLCPGPHFNLSHSGGLACLAVHPNMPLGVDIEAPRPVEPSVARRFFSAAEQKDLSALPQTEWREGFFRCWTRKEAVVKALGLGLGADLAAFDVTLAPGHPAAVTRCDLESAQDWSLTHFELTPGWIGALAMPGRKERPRIEVALCPPDVDIHCGA</sequence>
<dbReference type="InterPro" id="IPR008278">
    <property type="entry name" value="4-PPantetheinyl_Trfase_dom"/>
</dbReference>
<evidence type="ECO:0000313" key="5">
    <source>
        <dbReference type="Proteomes" id="UP000786693"/>
    </source>
</evidence>
<dbReference type="Gene3D" id="3.90.470.20">
    <property type="entry name" value="4'-phosphopantetheinyl transferase domain"/>
    <property type="match status" value="2"/>
</dbReference>
<evidence type="ECO:0000259" key="3">
    <source>
        <dbReference type="Pfam" id="PF01648"/>
    </source>
</evidence>
<dbReference type="PANTHER" id="PTHR12215:SF10">
    <property type="entry name" value="L-AMINOADIPATE-SEMIALDEHYDE DEHYDROGENASE-PHOSPHOPANTETHEINYL TRANSFERASE"/>
    <property type="match status" value="1"/>
</dbReference>
<evidence type="ECO:0000313" key="4">
    <source>
        <dbReference type="EMBL" id="GIT95842.1"/>
    </source>
</evidence>